<evidence type="ECO:0000313" key="1">
    <source>
        <dbReference type="EMBL" id="GBN14269.1"/>
    </source>
</evidence>
<organism evidence="1 2">
    <name type="scientific">Araneus ventricosus</name>
    <name type="common">Orbweaver spider</name>
    <name type="synonym">Epeira ventricosa</name>
    <dbReference type="NCBI Taxonomy" id="182803"/>
    <lineage>
        <taxon>Eukaryota</taxon>
        <taxon>Metazoa</taxon>
        <taxon>Ecdysozoa</taxon>
        <taxon>Arthropoda</taxon>
        <taxon>Chelicerata</taxon>
        <taxon>Arachnida</taxon>
        <taxon>Araneae</taxon>
        <taxon>Araneomorphae</taxon>
        <taxon>Entelegynae</taxon>
        <taxon>Araneoidea</taxon>
        <taxon>Araneidae</taxon>
        <taxon>Araneus</taxon>
    </lineage>
</organism>
<sequence>MRTTYADGIRCLNVCAKGKLAEGHVFQRKILKEFAARMNESTEIDVQRQQGIRNATKNGMACSQEEAENETICNSTCAPIESGRLRQTYELCYLYAGKHGG</sequence>
<reference evidence="1 2" key="1">
    <citation type="journal article" date="2019" name="Sci. Rep.">
        <title>Orb-weaving spider Araneus ventricosus genome elucidates the spidroin gene catalogue.</title>
        <authorList>
            <person name="Kono N."/>
            <person name="Nakamura H."/>
            <person name="Ohtoshi R."/>
            <person name="Moran D.A.P."/>
            <person name="Shinohara A."/>
            <person name="Yoshida Y."/>
            <person name="Fujiwara M."/>
            <person name="Mori M."/>
            <person name="Tomita M."/>
            <person name="Arakawa K."/>
        </authorList>
    </citation>
    <scope>NUCLEOTIDE SEQUENCE [LARGE SCALE GENOMIC DNA]</scope>
</reference>
<keyword evidence="2" id="KW-1185">Reference proteome</keyword>
<dbReference type="OrthoDB" id="6463069at2759"/>
<comment type="caution">
    <text evidence="1">The sequence shown here is derived from an EMBL/GenBank/DDBJ whole genome shotgun (WGS) entry which is preliminary data.</text>
</comment>
<protein>
    <submittedName>
        <fullName evidence="1">Uncharacterized protein</fullName>
    </submittedName>
</protein>
<dbReference type="AlphaFoldDB" id="A0A4Y2LIL8"/>
<accession>A0A4Y2LIL8</accession>
<evidence type="ECO:0000313" key="2">
    <source>
        <dbReference type="Proteomes" id="UP000499080"/>
    </source>
</evidence>
<proteinExistence type="predicted"/>
<gene>
    <name evidence="1" type="ORF">AVEN_201630_1</name>
</gene>
<name>A0A4Y2LIL8_ARAVE</name>
<dbReference type="Proteomes" id="UP000499080">
    <property type="component" value="Unassembled WGS sequence"/>
</dbReference>
<dbReference type="EMBL" id="BGPR01005883">
    <property type="protein sequence ID" value="GBN14269.1"/>
    <property type="molecule type" value="Genomic_DNA"/>
</dbReference>